<accession>A0A4Y2AE91</accession>
<evidence type="ECO:0000313" key="2">
    <source>
        <dbReference type="Proteomes" id="UP000499080"/>
    </source>
</evidence>
<evidence type="ECO:0000313" key="1">
    <source>
        <dbReference type="EMBL" id="GBL77535.1"/>
    </source>
</evidence>
<dbReference type="Proteomes" id="UP000499080">
    <property type="component" value="Unassembled WGS sequence"/>
</dbReference>
<name>A0A4Y2AE91_ARAVE</name>
<protein>
    <submittedName>
        <fullName evidence="1">Uncharacterized protein</fullName>
    </submittedName>
</protein>
<gene>
    <name evidence="1" type="ORF">AVEN_5583_1</name>
</gene>
<proteinExistence type="predicted"/>
<comment type="caution">
    <text evidence="1">The sequence shown here is derived from an EMBL/GenBank/DDBJ whole genome shotgun (WGS) entry which is preliminary data.</text>
</comment>
<dbReference type="AlphaFoldDB" id="A0A4Y2AE91"/>
<dbReference type="EMBL" id="BGPR01080141">
    <property type="protein sequence ID" value="GBL77535.1"/>
    <property type="molecule type" value="Genomic_DNA"/>
</dbReference>
<keyword evidence="2" id="KW-1185">Reference proteome</keyword>
<sequence>MYPMVMRQKQMELLTDLLRSLPFSKDIQIAPEEPLWSQHEMLFQEACFGQNLRADHGNASFPCAGSRIISVGGLRILIIYLLSLFCRRHFLRPVYINLLQWLYFLDICFICDIELGMVELVRKRKGWTHFMSKRRKKRNRQIFVWMNIISGEKIKSGLQVGWAGGVYSSGQAGFLFGNYSPDGTTLSRASAIRDPWFRLRFELGTYLVVDIKGSIRYCPELFRNSKRPGR</sequence>
<reference evidence="1 2" key="1">
    <citation type="journal article" date="2019" name="Sci. Rep.">
        <title>Orb-weaving spider Araneus ventricosus genome elucidates the spidroin gene catalogue.</title>
        <authorList>
            <person name="Kono N."/>
            <person name="Nakamura H."/>
            <person name="Ohtoshi R."/>
            <person name="Moran D.A.P."/>
            <person name="Shinohara A."/>
            <person name="Yoshida Y."/>
            <person name="Fujiwara M."/>
            <person name="Mori M."/>
            <person name="Tomita M."/>
            <person name="Arakawa K."/>
        </authorList>
    </citation>
    <scope>NUCLEOTIDE SEQUENCE [LARGE SCALE GENOMIC DNA]</scope>
</reference>
<organism evidence="1 2">
    <name type="scientific">Araneus ventricosus</name>
    <name type="common">Orbweaver spider</name>
    <name type="synonym">Epeira ventricosa</name>
    <dbReference type="NCBI Taxonomy" id="182803"/>
    <lineage>
        <taxon>Eukaryota</taxon>
        <taxon>Metazoa</taxon>
        <taxon>Ecdysozoa</taxon>
        <taxon>Arthropoda</taxon>
        <taxon>Chelicerata</taxon>
        <taxon>Arachnida</taxon>
        <taxon>Araneae</taxon>
        <taxon>Araneomorphae</taxon>
        <taxon>Entelegynae</taxon>
        <taxon>Araneoidea</taxon>
        <taxon>Araneidae</taxon>
        <taxon>Araneus</taxon>
    </lineage>
</organism>